<dbReference type="InterPro" id="IPR038296">
    <property type="entry name" value="ParD_sf"/>
</dbReference>
<evidence type="ECO:0000256" key="3">
    <source>
        <dbReference type="ARBA" id="ARBA00022649"/>
    </source>
</evidence>
<geneLocation type="plasmid" evidence="6">
    <name>pts417</name>
</geneLocation>
<dbReference type="GO" id="GO:0006355">
    <property type="term" value="P:regulation of DNA-templated transcription"/>
    <property type="evidence" value="ECO:0007669"/>
    <property type="project" value="InterPro"/>
</dbReference>
<dbReference type="PANTHER" id="PTHR36582:SF2">
    <property type="entry name" value="ANTITOXIN PARD"/>
    <property type="match status" value="1"/>
</dbReference>
<dbReference type="Gene3D" id="6.10.10.120">
    <property type="entry name" value="Antitoxin ParD1-like"/>
    <property type="match status" value="1"/>
</dbReference>
<comment type="similarity">
    <text evidence="1">Belongs to the ParD antitoxin family.</text>
</comment>
<keyword evidence="5" id="KW-0614">Plasmid</keyword>
<comment type="function">
    <text evidence="4">Antitoxin component of a type II toxin-antitoxin (TA) system. Neutralizes the effect of toxin ParE.</text>
</comment>
<dbReference type="Proteomes" id="UP000232638">
    <property type="component" value="Plasmid pTs417"/>
</dbReference>
<gene>
    <name evidence="5" type="ORF">THSYN_30610</name>
</gene>
<keyword evidence="6" id="KW-1185">Reference proteome</keyword>
<dbReference type="NCBIfam" id="TIGR02606">
    <property type="entry name" value="antidote_CC2985"/>
    <property type="match status" value="1"/>
</dbReference>
<accession>A0A2K8UI99</accession>
<reference evidence="5 6" key="1">
    <citation type="submission" date="2017-03" db="EMBL/GenBank/DDBJ databases">
        <title>Complete genome sequence of Candidatus 'Thiodictyon syntrophicum' sp. nov. strain Cad16T, a photolithoautotroph purple sulfur bacterium isolated from an alpine meromictic lake.</title>
        <authorList>
            <person name="Luedin S.M."/>
            <person name="Pothier J.F."/>
            <person name="Danza F."/>
            <person name="Storelli N."/>
            <person name="Wittwer M."/>
            <person name="Tonolla M."/>
        </authorList>
    </citation>
    <scope>NUCLEOTIDE SEQUENCE [LARGE SCALE GENOMIC DNA]</scope>
    <source>
        <strain evidence="5 6">Cad16T</strain>
        <plasmid evidence="6">Plasmid pts417</plasmid>
    </source>
</reference>
<dbReference type="KEGG" id="tsy:THSYN_30610"/>
<dbReference type="Pfam" id="PF03693">
    <property type="entry name" value="ParD_antitoxin"/>
    <property type="match status" value="1"/>
</dbReference>
<evidence type="ECO:0000256" key="2">
    <source>
        <dbReference type="ARBA" id="ARBA00017940"/>
    </source>
</evidence>
<evidence type="ECO:0000313" key="5">
    <source>
        <dbReference type="EMBL" id="AUB85260.1"/>
    </source>
</evidence>
<keyword evidence="3" id="KW-1277">Toxin-antitoxin system</keyword>
<proteinExistence type="inferred from homology"/>
<dbReference type="AlphaFoldDB" id="A0A2K8UI99"/>
<dbReference type="PANTHER" id="PTHR36582">
    <property type="entry name" value="ANTITOXIN PARD"/>
    <property type="match status" value="1"/>
</dbReference>
<dbReference type="SUPFAM" id="SSF47598">
    <property type="entry name" value="Ribbon-helix-helix"/>
    <property type="match status" value="1"/>
</dbReference>
<organism evidence="5 6">
    <name type="scientific">Candidatus Thiodictyon syntrophicum</name>
    <dbReference type="NCBI Taxonomy" id="1166950"/>
    <lineage>
        <taxon>Bacteria</taxon>
        <taxon>Pseudomonadati</taxon>
        <taxon>Pseudomonadota</taxon>
        <taxon>Gammaproteobacteria</taxon>
        <taxon>Chromatiales</taxon>
        <taxon>Chromatiaceae</taxon>
        <taxon>Thiodictyon</taxon>
    </lineage>
</organism>
<dbReference type="InterPro" id="IPR022789">
    <property type="entry name" value="ParD"/>
</dbReference>
<evidence type="ECO:0000256" key="1">
    <source>
        <dbReference type="ARBA" id="ARBA00008580"/>
    </source>
</evidence>
<protein>
    <recommendedName>
        <fullName evidence="2">Antitoxin ParD</fullName>
    </recommendedName>
</protein>
<dbReference type="EMBL" id="CP020371">
    <property type="protein sequence ID" value="AUB85260.1"/>
    <property type="molecule type" value="Genomic_DNA"/>
</dbReference>
<evidence type="ECO:0000313" key="6">
    <source>
        <dbReference type="Proteomes" id="UP000232638"/>
    </source>
</evidence>
<sequence>MSLRNTSVTIGTHFEQFITRQIAQGRYGSASEAVRAGLRLLEEHELKLSTLRQALADGEASGRADYSLSGLLAELDSENTH</sequence>
<dbReference type="CDD" id="cd22231">
    <property type="entry name" value="RHH_NikR_HicB-like"/>
    <property type="match status" value="1"/>
</dbReference>
<evidence type="ECO:0000256" key="4">
    <source>
        <dbReference type="ARBA" id="ARBA00037106"/>
    </source>
</evidence>
<name>A0A2K8UI99_9GAMM</name>
<dbReference type="InterPro" id="IPR010985">
    <property type="entry name" value="Ribbon_hlx_hlx"/>
</dbReference>